<evidence type="ECO:0000256" key="1">
    <source>
        <dbReference type="PIRSR" id="PIRSR007531-1"/>
    </source>
</evidence>
<evidence type="ECO:0000313" key="4">
    <source>
        <dbReference type="Proteomes" id="UP001058687"/>
    </source>
</evidence>
<evidence type="ECO:0000313" key="3">
    <source>
        <dbReference type="EMBL" id="UTZ28902.1"/>
    </source>
</evidence>
<dbReference type="Pfam" id="PF07931">
    <property type="entry name" value="CPT"/>
    <property type="match status" value="1"/>
</dbReference>
<name>A0AAE9N3S0_9VIBR</name>
<dbReference type="Proteomes" id="UP001058687">
    <property type="component" value="Chromosome 2"/>
</dbReference>
<dbReference type="Gene3D" id="3.40.50.300">
    <property type="entry name" value="P-loop containing nucleotide triphosphate hydrolases"/>
    <property type="match status" value="1"/>
</dbReference>
<protein>
    <submittedName>
        <fullName evidence="3">Chloramphenicol phosphotransferase</fullName>
    </submittedName>
</protein>
<dbReference type="GO" id="GO:0016740">
    <property type="term" value="F:transferase activity"/>
    <property type="evidence" value="ECO:0007669"/>
    <property type="project" value="InterPro"/>
</dbReference>
<dbReference type="EMBL" id="CP050468">
    <property type="protein sequence ID" value="UTZ28902.1"/>
    <property type="molecule type" value="Genomic_DNA"/>
</dbReference>
<accession>A0AAE9N3S0</accession>
<dbReference type="SUPFAM" id="SSF52540">
    <property type="entry name" value="P-loop containing nucleoside triphosphate hydrolases"/>
    <property type="match status" value="1"/>
</dbReference>
<dbReference type="InterPro" id="IPR012853">
    <property type="entry name" value="CPT"/>
</dbReference>
<dbReference type="InterPro" id="IPR027417">
    <property type="entry name" value="P-loop_NTPase"/>
</dbReference>
<feature type="binding site" evidence="2">
    <location>
        <begin position="8"/>
        <end position="15"/>
    </location>
    <ligand>
        <name>ATP</name>
        <dbReference type="ChEBI" id="CHEBI:30616"/>
    </ligand>
</feature>
<dbReference type="RefSeq" id="WP_255944246.1">
    <property type="nucleotide sequence ID" value="NZ_CP050468.1"/>
</dbReference>
<organism evidence="3 4">
    <name type="scientific">Vibrio campbellii</name>
    <dbReference type="NCBI Taxonomy" id="680"/>
    <lineage>
        <taxon>Bacteria</taxon>
        <taxon>Pseudomonadati</taxon>
        <taxon>Pseudomonadota</taxon>
        <taxon>Gammaproteobacteria</taxon>
        <taxon>Vibrionales</taxon>
        <taxon>Vibrionaceae</taxon>
        <taxon>Vibrio</taxon>
    </lineage>
</organism>
<dbReference type="PIRSF" id="PIRSF007531">
    <property type="entry name" value="CPT"/>
    <property type="match status" value="1"/>
</dbReference>
<proteinExistence type="predicted"/>
<feature type="active site" evidence="1">
    <location>
        <position position="35"/>
    </location>
</feature>
<reference evidence="3" key="1">
    <citation type="submission" date="2020-03" db="EMBL/GenBank/DDBJ databases">
        <title>Five strains of Vibrio campbellii isolated from Mariana Trench.</title>
        <authorList>
            <person name="Liang J."/>
            <person name="Zhang X.-H."/>
        </authorList>
    </citation>
    <scope>NUCLEOTIDE SEQUENCE</scope>
    <source>
        <strain evidence="3">LJC014</strain>
    </source>
</reference>
<dbReference type="GO" id="GO:0005524">
    <property type="term" value="F:ATP binding"/>
    <property type="evidence" value="ECO:0007669"/>
    <property type="project" value="InterPro"/>
</dbReference>
<evidence type="ECO:0000256" key="2">
    <source>
        <dbReference type="PIRSR" id="PIRSR007531-2"/>
    </source>
</evidence>
<gene>
    <name evidence="3" type="ORF">HB761_19750</name>
</gene>
<sequence length="189" mass="20600">MDVIILNGASSSGKSSPAKELQSILPRSYLHIGIDTFISMMPEKSNSLDCSNKMADGFYFQQEILEGKTVQKIQSGSYGKKVNQAYHSTVKHLADLGLGVIVDDVMNGLVEQKLWNLALGSTNTLFVGVHCSLNVLVGREKLRGDRAQGSAAEQAMRVHQGVIYDLEVSTSNCTVKECAQQIATHITKR</sequence>
<dbReference type="AlphaFoldDB" id="A0AAE9N3S0"/>